<dbReference type="NCBIfam" id="TIGR01730">
    <property type="entry name" value="RND_mfp"/>
    <property type="match status" value="1"/>
</dbReference>
<feature type="domain" description="Multidrug resistance protein MdtA-like alpha-helical hairpin" evidence="3">
    <location>
        <begin position="133"/>
        <end position="208"/>
    </location>
</feature>
<evidence type="ECO:0000313" key="6">
    <source>
        <dbReference type="EMBL" id="QGM44442.1"/>
    </source>
</evidence>
<dbReference type="SUPFAM" id="SSF111369">
    <property type="entry name" value="HlyD-like secretion proteins"/>
    <property type="match status" value="1"/>
</dbReference>
<dbReference type="GO" id="GO:1990281">
    <property type="term" value="C:efflux pump complex"/>
    <property type="evidence" value="ECO:0007669"/>
    <property type="project" value="TreeGrafter"/>
</dbReference>
<feature type="domain" description="CusB-like beta-barrel" evidence="5">
    <location>
        <begin position="250"/>
        <end position="323"/>
    </location>
</feature>
<keyword evidence="2" id="KW-1133">Transmembrane helix</keyword>
<protein>
    <submittedName>
        <fullName evidence="6">Efflux RND transporter periplasmic adaptor subunit</fullName>
    </submittedName>
</protein>
<reference evidence="6 7" key="1">
    <citation type="submission" date="2019-11" db="EMBL/GenBank/DDBJ databases">
        <title>The genome sequence of Methylocystis heyeri.</title>
        <authorList>
            <person name="Oshkin I.Y."/>
            <person name="Miroshnikov K."/>
            <person name="Dedysh S.N."/>
        </authorList>
    </citation>
    <scope>NUCLEOTIDE SEQUENCE [LARGE SCALE GENOMIC DNA]</scope>
    <source>
        <strain evidence="6 7">H2</strain>
    </source>
</reference>
<feature type="domain" description="Multidrug resistance protein MdtA-like barrel-sandwich hybrid" evidence="4">
    <location>
        <begin position="85"/>
        <end position="237"/>
    </location>
</feature>
<dbReference type="InterPro" id="IPR058625">
    <property type="entry name" value="MdtA-like_BSH"/>
</dbReference>
<dbReference type="Proteomes" id="UP000309061">
    <property type="component" value="Chromosome"/>
</dbReference>
<dbReference type="AlphaFoldDB" id="A0A6B8KAF5"/>
<keyword evidence="2" id="KW-0472">Membrane</keyword>
<dbReference type="PANTHER" id="PTHR30469:SF33">
    <property type="entry name" value="SLR1207 PROTEIN"/>
    <property type="match status" value="1"/>
</dbReference>
<dbReference type="Pfam" id="PF25876">
    <property type="entry name" value="HH_MFP_RND"/>
    <property type="match status" value="1"/>
</dbReference>
<dbReference type="Gene3D" id="2.40.50.100">
    <property type="match status" value="1"/>
</dbReference>
<name>A0A6B8KAF5_9HYPH</name>
<dbReference type="GO" id="GO:0015562">
    <property type="term" value="F:efflux transmembrane transporter activity"/>
    <property type="evidence" value="ECO:0007669"/>
    <property type="project" value="TreeGrafter"/>
</dbReference>
<evidence type="ECO:0000256" key="2">
    <source>
        <dbReference type="SAM" id="Phobius"/>
    </source>
</evidence>
<dbReference type="Gene3D" id="1.10.287.470">
    <property type="entry name" value="Helix hairpin bin"/>
    <property type="match status" value="1"/>
</dbReference>
<dbReference type="InterPro" id="IPR058792">
    <property type="entry name" value="Beta-barrel_RND_2"/>
</dbReference>
<evidence type="ECO:0000259" key="5">
    <source>
        <dbReference type="Pfam" id="PF25954"/>
    </source>
</evidence>
<keyword evidence="7" id="KW-1185">Reference proteome</keyword>
<dbReference type="Pfam" id="PF25954">
    <property type="entry name" value="Beta-barrel_RND_2"/>
    <property type="match status" value="1"/>
</dbReference>
<evidence type="ECO:0000256" key="1">
    <source>
        <dbReference type="ARBA" id="ARBA00009477"/>
    </source>
</evidence>
<evidence type="ECO:0000259" key="4">
    <source>
        <dbReference type="Pfam" id="PF25917"/>
    </source>
</evidence>
<dbReference type="InterPro" id="IPR058624">
    <property type="entry name" value="MdtA-like_HH"/>
</dbReference>
<dbReference type="RefSeq" id="WP_136494745.1">
    <property type="nucleotide sequence ID" value="NZ_CP046052.1"/>
</dbReference>
<dbReference type="EMBL" id="CP046052">
    <property type="protein sequence ID" value="QGM44442.1"/>
    <property type="molecule type" value="Genomic_DNA"/>
</dbReference>
<accession>A0A6B8KAF5</accession>
<evidence type="ECO:0000259" key="3">
    <source>
        <dbReference type="Pfam" id="PF25876"/>
    </source>
</evidence>
<dbReference type="Pfam" id="PF25917">
    <property type="entry name" value="BSH_RND"/>
    <property type="match status" value="1"/>
</dbReference>
<dbReference type="KEGG" id="mhey:H2LOC_001305"/>
<proteinExistence type="inferred from homology"/>
<dbReference type="InterPro" id="IPR006143">
    <property type="entry name" value="RND_pump_MFP"/>
</dbReference>
<gene>
    <name evidence="6" type="ORF">H2LOC_001305</name>
</gene>
<dbReference type="PANTHER" id="PTHR30469">
    <property type="entry name" value="MULTIDRUG RESISTANCE PROTEIN MDTA"/>
    <property type="match status" value="1"/>
</dbReference>
<keyword evidence="2" id="KW-0812">Transmembrane</keyword>
<dbReference type="OrthoDB" id="9791520at2"/>
<organism evidence="6 7">
    <name type="scientific">Methylocystis heyeri</name>
    <dbReference type="NCBI Taxonomy" id="391905"/>
    <lineage>
        <taxon>Bacteria</taxon>
        <taxon>Pseudomonadati</taxon>
        <taxon>Pseudomonadota</taxon>
        <taxon>Alphaproteobacteria</taxon>
        <taxon>Hyphomicrobiales</taxon>
        <taxon>Methylocystaceae</taxon>
        <taxon>Methylocystis</taxon>
    </lineage>
</organism>
<feature type="transmembrane region" description="Helical" evidence="2">
    <location>
        <begin position="31"/>
        <end position="52"/>
    </location>
</feature>
<sequence length="404" mass="43219">MSEPLLLQPKPAAEGAPVDAKVSSRQRNRGFGSIAVAGLILLCGGIALYWSIDRKSHIGFVTKRISRGPVVRTVTTSGTVNPIITVQVGAYVSGVVQARYCDYNTEVKKGQICAKIDPRPYQAVVDQTRANLGVAKAQLVKDKANLAYTRVALERNQKLVVTKAVSQDVRDQSQSAYDQAVAQVGLDEATIALQEANLRAAEINLGYTDIIAPVDGTVVTRAVEMGQTVAASFQTPTLFLVGTDLTIMQVDANVSESDVGAIRTGDKASFTVESFPNRTFAGEVIQVRQSPQTIQNVVTYDVVVSAPNKDHALKPGMTATTRIVIDERADALRAPDQAFRYAPKGSAIEAPKEGSAKLWVLRDGAPQAVIVTLGLDDDVNTEILAGEAHEGDEAIIGEERRPSP</sequence>
<comment type="similarity">
    <text evidence="1">Belongs to the membrane fusion protein (MFP) (TC 8.A.1) family.</text>
</comment>
<evidence type="ECO:0000313" key="7">
    <source>
        <dbReference type="Proteomes" id="UP000309061"/>
    </source>
</evidence>
<dbReference type="Gene3D" id="2.40.30.170">
    <property type="match status" value="1"/>
</dbReference>